<dbReference type="ExpressionAtlas" id="A0A5S9WN76">
    <property type="expression patterns" value="baseline and differential"/>
</dbReference>
<dbReference type="InterPro" id="IPR011050">
    <property type="entry name" value="Pectin_lyase_fold/virulence"/>
</dbReference>
<dbReference type="PROSITE" id="PS00503">
    <property type="entry name" value="PECTINESTERASE_2"/>
    <property type="match status" value="1"/>
</dbReference>
<dbReference type="GO" id="GO:0045490">
    <property type="term" value="P:pectin catabolic process"/>
    <property type="evidence" value="ECO:0007669"/>
    <property type="project" value="UniProtKB-UniRule"/>
</dbReference>
<dbReference type="InterPro" id="IPR012334">
    <property type="entry name" value="Pectin_lyas_fold"/>
</dbReference>
<evidence type="ECO:0000313" key="12">
    <source>
        <dbReference type="EMBL" id="CAA0283856.1"/>
    </source>
</evidence>
<evidence type="ECO:0000256" key="9">
    <source>
        <dbReference type="PROSITE-ProRule" id="PRU10040"/>
    </source>
</evidence>
<dbReference type="UniPathway" id="UPA00545">
    <property type="reaction ID" value="UER00823"/>
</dbReference>
<evidence type="ECO:0000256" key="5">
    <source>
        <dbReference type="ARBA" id="ARBA00022525"/>
    </source>
</evidence>
<organism evidence="12 13">
    <name type="scientific">Arabidopsis thaliana</name>
    <name type="common">Mouse-ear cress</name>
    <dbReference type="NCBI Taxonomy" id="3702"/>
    <lineage>
        <taxon>Eukaryota</taxon>
        <taxon>Viridiplantae</taxon>
        <taxon>Streptophyta</taxon>
        <taxon>Embryophyta</taxon>
        <taxon>Tracheophyta</taxon>
        <taxon>Spermatophyta</taxon>
        <taxon>Magnoliopsida</taxon>
        <taxon>eudicotyledons</taxon>
        <taxon>Gunneridae</taxon>
        <taxon>Pentapetalae</taxon>
        <taxon>rosids</taxon>
        <taxon>malvids</taxon>
        <taxon>Brassicales</taxon>
        <taxon>Brassicaceae</taxon>
        <taxon>Camelineae</taxon>
        <taxon>Arabidopsis</taxon>
    </lineage>
</organism>
<evidence type="ECO:0000259" key="11">
    <source>
        <dbReference type="Pfam" id="PF01095"/>
    </source>
</evidence>
<dbReference type="PROSITE" id="PS00800">
    <property type="entry name" value="PECTINESTERASE_1"/>
    <property type="match status" value="1"/>
</dbReference>
<dbReference type="FunFam" id="2.160.20.10:FF:000029">
    <property type="entry name" value="Pectinesterase 4"/>
    <property type="match status" value="1"/>
</dbReference>
<dbReference type="InterPro" id="IPR033131">
    <property type="entry name" value="Pectinesterase_Asp_AS"/>
</dbReference>
<dbReference type="InterPro" id="IPR018040">
    <property type="entry name" value="Pectinesterase_Tyr_AS"/>
</dbReference>
<comment type="function">
    <text evidence="10">Acts in the modification of cell walls via demethylesterification of cell wall pectin.</text>
</comment>
<keyword evidence="6 10" id="KW-0378">Hydrolase</keyword>
<reference evidence="12 13" key="1">
    <citation type="submission" date="2019-12" db="EMBL/GenBank/DDBJ databases">
        <authorList>
            <person name="Jiao W.-B."/>
            <person name="Schneeberger K."/>
        </authorList>
    </citation>
    <scope>NUCLEOTIDE SEQUENCE [LARGE SCALE GENOMIC DNA]</scope>
    <source>
        <strain evidence="13">cv. C24</strain>
    </source>
</reference>
<dbReference type="Pfam" id="PF01095">
    <property type="entry name" value="Pectinesterase"/>
    <property type="match status" value="1"/>
</dbReference>
<comment type="pathway">
    <text evidence="2 10">Glycan metabolism; pectin degradation; 2-dehydro-3-deoxy-D-gluconate from pectin: step 1/5.</text>
</comment>
<name>A0A5S9WN76_ARATH</name>
<evidence type="ECO:0000256" key="8">
    <source>
        <dbReference type="ARBA" id="ARBA00023316"/>
    </source>
</evidence>
<dbReference type="SUPFAM" id="SSF51126">
    <property type="entry name" value="Pectin lyase-like"/>
    <property type="match status" value="1"/>
</dbReference>
<evidence type="ECO:0000256" key="1">
    <source>
        <dbReference type="ARBA" id="ARBA00004191"/>
    </source>
</evidence>
<evidence type="ECO:0000256" key="3">
    <source>
        <dbReference type="ARBA" id="ARBA00013229"/>
    </source>
</evidence>
<proteinExistence type="predicted"/>
<comment type="catalytic activity">
    <reaction evidence="10">
        <text>[(1-&gt;4)-alpha-D-galacturonosyl methyl ester](n) + n H2O = [(1-&gt;4)-alpha-D-galacturonosyl](n) + n methanol + n H(+)</text>
        <dbReference type="Rhea" id="RHEA:22380"/>
        <dbReference type="Rhea" id="RHEA-COMP:14570"/>
        <dbReference type="Rhea" id="RHEA-COMP:14573"/>
        <dbReference type="ChEBI" id="CHEBI:15377"/>
        <dbReference type="ChEBI" id="CHEBI:15378"/>
        <dbReference type="ChEBI" id="CHEBI:17790"/>
        <dbReference type="ChEBI" id="CHEBI:140522"/>
        <dbReference type="ChEBI" id="CHEBI:140523"/>
        <dbReference type="EC" id="3.1.1.11"/>
    </reaction>
</comment>
<sequence length="307" mass="34461">MVRVITKPLMKRLRRHQRGSKTRFIIYVKRGTYNEIVHIGKLKTNVTIVGDGSDATIITGSLNFKDGTKTFDSATVAIDGNWFMAQDLWIQNTAGPAKGQAVVLRVSGDAVVIYRCRIDAYQDTLYAYSYRQFYRDCFITGTVDFIFGHASAVFQNCRIEARKPMEGQSNVITAQQSDKPGTSGFSIQNCSITASSDLVPVKRMVKTFLGRPWGDFSTVVFMESYLDDMIDPMGWTPWNSSTTGRLSTLYYGEYKNKGPGANTSQRVRWKGFKIITDPIEANKFTVGKLINKDLWLNATGIPYNEGL</sequence>
<evidence type="ECO:0000256" key="4">
    <source>
        <dbReference type="ARBA" id="ARBA00022512"/>
    </source>
</evidence>
<protein>
    <recommendedName>
        <fullName evidence="3 10">Pectinesterase</fullName>
        <ecNumber evidence="3 10">3.1.1.11</ecNumber>
    </recommendedName>
</protein>
<dbReference type="EMBL" id="CACSHJ010000087">
    <property type="protein sequence ID" value="CAA0283856.1"/>
    <property type="molecule type" value="Genomic_DNA"/>
</dbReference>
<evidence type="ECO:0000256" key="6">
    <source>
        <dbReference type="ARBA" id="ARBA00022801"/>
    </source>
</evidence>
<keyword evidence="7 10" id="KW-0063">Aspartyl esterase</keyword>
<comment type="subcellular location">
    <subcellularLocation>
        <location evidence="1 10">Secreted</location>
        <location evidence="1 10">Cell wall</location>
    </subcellularLocation>
</comment>
<feature type="domain" description="Pectinesterase catalytic" evidence="11">
    <location>
        <begin position="12"/>
        <end position="292"/>
    </location>
</feature>
<evidence type="ECO:0000256" key="10">
    <source>
        <dbReference type="RuleBase" id="RU000589"/>
    </source>
</evidence>
<dbReference type="GO" id="GO:0030599">
    <property type="term" value="F:pectinesterase activity"/>
    <property type="evidence" value="ECO:0007669"/>
    <property type="project" value="UniProtKB-UniRule"/>
</dbReference>
<dbReference type="Proteomes" id="UP000434276">
    <property type="component" value="Unassembled WGS sequence"/>
</dbReference>
<evidence type="ECO:0000256" key="2">
    <source>
        <dbReference type="ARBA" id="ARBA00005184"/>
    </source>
</evidence>
<evidence type="ECO:0000313" key="13">
    <source>
        <dbReference type="Proteomes" id="UP000434276"/>
    </source>
</evidence>
<dbReference type="PANTHER" id="PTHR31707">
    <property type="entry name" value="PECTINESTERASE"/>
    <property type="match status" value="1"/>
</dbReference>
<keyword evidence="8 10" id="KW-0961">Cell wall biogenesis/degradation</keyword>
<keyword evidence="4 10" id="KW-0134">Cell wall</keyword>
<gene>
    <name evidence="12" type="ORF">C24_LOCUS4029</name>
</gene>
<feature type="active site" evidence="9">
    <location>
        <position position="144"/>
    </location>
</feature>
<dbReference type="InterPro" id="IPR000070">
    <property type="entry name" value="Pectinesterase_cat"/>
</dbReference>
<evidence type="ECO:0000256" key="7">
    <source>
        <dbReference type="ARBA" id="ARBA00023085"/>
    </source>
</evidence>
<dbReference type="AlphaFoldDB" id="A0A5S9WN76"/>
<dbReference type="EC" id="3.1.1.11" evidence="3 10"/>
<dbReference type="GO" id="GO:0042545">
    <property type="term" value="P:cell wall modification"/>
    <property type="evidence" value="ECO:0007669"/>
    <property type="project" value="UniProtKB-UniRule"/>
</dbReference>
<keyword evidence="5 10" id="KW-0964">Secreted</keyword>
<accession>A0A5S9WN76</accession>
<dbReference type="OrthoDB" id="2019149at2759"/>
<dbReference type="Gene3D" id="2.160.20.10">
    <property type="entry name" value="Single-stranded right-handed beta-helix, Pectin lyase-like"/>
    <property type="match status" value="1"/>
</dbReference>